<keyword evidence="6" id="KW-0805">Transcription regulation</keyword>
<evidence type="ECO:0000256" key="5">
    <source>
        <dbReference type="ARBA" id="ARBA00023012"/>
    </source>
</evidence>
<evidence type="ECO:0000313" key="15">
    <source>
        <dbReference type="Proteomes" id="UP000005384"/>
    </source>
</evidence>
<dbReference type="SUPFAM" id="SSF52172">
    <property type="entry name" value="CheY-like"/>
    <property type="match status" value="1"/>
</dbReference>
<dbReference type="InterPro" id="IPR020449">
    <property type="entry name" value="Tscrpt_reg_AraC-type_HTH"/>
</dbReference>
<feature type="coiled-coil region" evidence="11">
    <location>
        <begin position="110"/>
        <end position="147"/>
    </location>
</feature>
<feature type="domain" description="Response regulatory" evidence="13">
    <location>
        <begin position="4"/>
        <end position="121"/>
    </location>
</feature>
<keyword evidence="7" id="KW-0238">DNA-binding</keyword>
<dbReference type="PRINTS" id="PR00032">
    <property type="entry name" value="HTHARAC"/>
</dbReference>
<dbReference type="Gene3D" id="1.10.10.60">
    <property type="entry name" value="Homeodomain-like"/>
    <property type="match status" value="2"/>
</dbReference>
<evidence type="ECO:0000256" key="4">
    <source>
        <dbReference type="ARBA" id="ARBA00022553"/>
    </source>
</evidence>
<keyword evidence="5" id="KW-0902">Two-component regulatory system</keyword>
<evidence type="ECO:0000256" key="9">
    <source>
        <dbReference type="ARBA" id="ARBA00024867"/>
    </source>
</evidence>
<dbReference type="SUPFAM" id="SSF46689">
    <property type="entry name" value="Homeodomain-like"/>
    <property type="match status" value="1"/>
</dbReference>
<feature type="modified residue" description="4-aspartylphosphate" evidence="10">
    <location>
        <position position="56"/>
    </location>
</feature>
<dbReference type="PANTHER" id="PTHR42713:SF3">
    <property type="entry name" value="TRANSCRIPTIONAL REGULATORY PROTEIN HPTR"/>
    <property type="match status" value="1"/>
</dbReference>
<keyword evidence="15" id="KW-1185">Reference proteome</keyword>
<keyword evidence="11" id="KW-0175">Coiled coil</keyword>
<evidence type="ECO:0000256" key="3">
    <source>
        <dbReference type="ARBA" id="ARBA00022490"/>
    </source>
</evidence>
<evidence type="ECO:0000256" key="1">
    <source>
        <dbReference type="ARBA" id="ARBA00004496"/>
    </source>
</evidence>
<dbReference type="GO" id="GO:0005737">
    <property type="term" value="C:cytoplasm"/>
    <property type="evidence" value="ECO:0007669"/>
    <property type="project" value="UniProtKB-SubCell"/>
</dbReference>
<evidence type="ECO:0000256" key="2">
    <source>
        <dbReference type="ARBA" id="ARBA00018672"/>
    </source>
</evidence>
<protein>
    <recommendedName>
        <fullName evidence="2">Stage 0 sporulation protein A homolog</fullName>
    </recommendedName>
</protein>
<dbReference type="PROSITE" id="PS50110">
    <property type="entry name" value="RESPONSE_REGULATORY"/>
    <property type="match status" value="1"/>
</dbReference>
<keyword evidence="4 10" id="KW-0597">Phosphoprotein</keyword>
<keyword evidence="3" id="KW-0963">Cytoplasm</keyword>
<evidence type="ECO:0000259" key="13">
    <source>
        <dbReference type="PROSITE" id="PS50110"/>
    </source>
</evidence>
<evidence type="ECO:0000313" key="14">
    <source>
        <dbReference type="EMBL" id="EHI57315.1"/>
    </source>
</evidence>
<dbReference type="SMART" id="SM00448">
    <property type="entry name" value="REC"/>
    <property type="match status" value="1"/>
</dbReference>
<dbReference type="AlphaFoldDB" id="G5ILP6"/>
<dbReference type="RefSeq" id="WP_006782412.1">
    <property type="nucleotide sequence ID" value="NZ_CP040506.1"/>
</dbReference>
<dbReference type="InterPro" id="IPR001789">
    <property type="entry name" value="Sig_transdc_resp-reg_receiver"/>
</dbReference>
<dbReference type="EMBL" id="ADLN01000120">
    <property type="protein sequence ID" value="EHI57315.1"/>
    <property type="molecule type" value="Genomic_DNA"/>
</dbReference>
<dbReference type="GO" id="GO:0000160">
    <property type="term" value="P:phosphorelay signal transduction system"/>
    <property type="evidence" value="ECO:0007669"/>
    <property type="project" value="UniProtKB-KW"/>
</dbReference>
<dbReference type="SMART" id="SM00342">
    <property type="entry name" value="HTH_ARAC"/>
    <property type="match status" value="1"/>
</dbReference>
<dbReference type="PANTHER" id="PTHR42713">
    <property type="entry name" value="HISTIDINE KINASE-RELATED"/>
    <property type="match status" value="1"/>
</dbReference>
<dbReference type="PATRIC" id="fig|742737.3.peg.4409"/>
<dbReference type="InterPro" id="IPR051552">
    <property type="entry name" value="HptR"/>
</dbReference>
<dbReference type="InterPro" id="IPR009057">
    <property type="entry name" value="Homeodomain-like_sf"/>
</dbReference>
<evidence type="ECO:0000256" key="8">
    <source>
        <dbReference type="ARBA" id="ARBA00023163"/>
    </source>
</evidence>
<dbReference type="InterPro" id="IPR018060">
    <property type="entry name" value="HTH_AraC"/>
</dbReference>
<reference evidence="14 15" key="1">
    <citation type="submission" date="2011-08" db="EMBL/GenBank/DDBJ databases">
        <title>The Genome Sequence of Clostridium hathewayi WAL-18680.</title>
        <authorList>
            <consortium name="The Broad Institute Genome Sequencing Platform"/>
            <person name="Earl A."/>
            <person name="Ward D."/>
            <person name="Feldgarden M."/>
            <person name="Gevers D."/>
            <person name="Finegold S.M."/>
            <person name="Summanen P.H."/>
            <person name="Molitoris D.R."/>
            <person name="Song M."/>
            <person name="Daigneault M."/>
            <person name="Allen-Vercoe E."/>
            <person name="Young S.K."/>
            <person name="Zeng Q."/>
            <person name="Gargeya S."/>
            <person name="Fitzgerald M."/>
            <person name="Haas B."/>
            <person name="Abouelleil A."/>
            <person name="Alvarado L."/>
            <person name="Arachchi H.M."/>
            <person name="Berlin A."/>
            <person name="Brown A."/>
            <person name="Chapman S.B."/>
            <person name="Chen Z."/>
            <person name="Dunbar C."/>
            <person name="Freedman E."/>
            <person name="Gearin G."/>
            <person name="Gellesch M."/>
            <person name="Goldberg J."/>
            <person name="Griggs A."/>
            <person name="Gujja S."/>
            <person name="Heiman D."/>
            <person name="Howarth C."/>
            <person name="Larson L."/>
            <person name="Lui A."/>
            <person name="MacDonald P.J.P."/>
            <person name="Montmayeur A."/>
            <person name="Murphy C."/>
            <person name="Neiman D."/>
            <person name="Pearson M."/>
            <person name="Priest M."/>
            <person name="Roberts A."/>
            <person name="Saif S."/>
            <person name="Shea T."/>
            <person name="Shenoy N."/>
            <person name="Sisk P."/>
            <person name="Stolte C."/>
            <person name="Sykes S."/>
            <person name="Wortman J."/>
            <person name="Nusbaum C."/>
            <person name="Birren B."/>
        </authorList>
    </citation>
    <scope>NUCLEOTIDE SEQUENCE [LARGE SCALE GENOMIC DNA]</scope>
    <source>
        <strain evidence="14 15">WAL-18680</strain>
    </source>
</reference>
<gene>
    <name evidence="14" type="ORF">HMPREF9473_04424</name>
</gene>
<evidence type="ECO:0000256" key="6">
    <source>
        <dbReference type="ARBA" id="ARBA00023015"/>
    </source>
</evidence>
<evidence type="ECO:0000256" key="10">
    <source>
        <dbReference type="PROSITE-ProRule" id="PRU00169"/>
    </source>
</evidence>
<dbReference type="Pfam" id="PF12833">
    <property type="entry name" value="HTH_18"/>
    <property type="match status" value="1"/>
</dbReference>
<dbReference type="Pfam" id="PF00072">
    <property type="entry name" value="Response_reg"/>
    <property type="match status" value="1"/>
</dbReference>
<comment type="caution">
    <text evidence="14">The sequence shown here is derived from an EMBL/GenBank/DDBJ whole genome shotgun (WGS) entry which is preliminary data.</text>
</comment>
<dbReference type="Proteomes" id="UP000005384">
    <property type="component" value="Unassembled WGS sequence"/>
</dbReference>
<evidence type="ECO:0000256" key="7">
    <source>
        <dbReference type="ARBA" id="ARBA00023125"/>
    </source>
</evidence>
<feature type="domain" description="HTH araC/xylS-type" evidence="12">
    <location>
        <begin position="411"/>
        <end position="510"/>
    </location>
</feature>
<dbReference type="HOGENOM" id="CLU_000445_5_0_9"/>
<dbReference type="GO" id="GO:0043565">
    <property type="term" value="F:sequence-specific DNA binding"/>
    <property type="evidence" value="ECO:0007669"/>
    <property type="project" value="InterPro"/>
</dbReference>
<organism evidence="14 15">
    <name type="scientific">Hungatella hathewayi WAL-18680</name>
    <dbReference type="NCBI Taxonomy" id="742737"/>
    <lineage>
        <taxon>Bacteria</taxon>
        <taxon>Bacillati</taxon>
        <taxon>Bacillota</taxon>
        <taxon>Clostridia</taxon>
        <taxon>Lachnospirales</taxon>
        <taxon>Lachnospiraceae</taxon>
        <taxon>Hungatella</taxon>
    </lineage>
</organism>
<comment type="subcellular location">
    <subcellularLocation>
        <location evidence="1">Cytoplasm</location>
    </subcellularLocation>
</comment>
<comment type="function">
    <text evidence="9">May play the central regulatory role in sporulation. It may be an element of the effector pathway responsible for the activation of sporulation genes in response to nutritional stress. Spo0A may act in concert with spo0H (a sigma factor) to control the expression of some genes that are critical to the sporulation process.</text>
</comment>
<dbReference type="GO" id="GO:0003700">
    <property type="term" value="F:DNA-binding transcription factor activity"/>
    <property type="evidence" value="ECO:0007669"/>
    <property type="project" value="InterPro"/>
</dbReference>
<dbReference type="Gene3D" id="3.40.50.2300">
    <property type="match status" value="1"/>
</dbReference>
<name>G5ILP6_9FIRM</name>
<keyword evidence="8" id="KW-0804">Transcription</keyword>
<accession>G5ILP6</accession>
<evidence type="ECO:0000259" key="12">
    <source>
        <dbReference type="PROSITE" id="PS01124"/>
    </source>
</evidence>
<sequence length="512" mass="58172">MAYSIVVLDDEPLILEGLTRRVDWTAMNCEVVGSASNGTVGKELLEQLRPDLVISDIKMPGLSGMELAELNYKHGYASKFIILTAYSDFAFAQKAIRYQVEDYILKPIDFQKLKEAVQKAISGIQEMERREQKVQKLEEGMKNTQELVTASLLFNIARYSSDSVDWEQEFLKNYMMFRQGVFLFVKLYNRNKEKEAGSLGNIQNEIVKRFLDQGTMILRGSADDKLIFLCQIETKVDTETARKRIVDLADRIMREIGAEEKMICTGVVSGVYRTKEELNDRYQEGIERLKESFFAVRSGVLVEMLPTEEPVEVALDGLLHHLKHGNLREMNEEYLALCKALRGAKDADYAAHVQKELHHQAAKVASGAGMVHKPAMEQRYLAANYDQLSRMLGSYLNAICQYIGSGQNLIGKVKLLVEECYGDSQFGLSAAADRLGVNNSYLSRLFKKETDENFVDYLVDVRIGKAEYLLKTTKLKNSEISAMVGFEDERYFGKVFKKKCGVTPRQYRESIT</sequence>
<dbReference type="PROSITE" id="PS01124">
    <property type="entry name" value="HTH_ARAC_FAMILY_2"/>
    <property type="match status" value="1"/>
</dbReference>
<proteinExistence type="predicted"/>
<dbReference type="InterPro" id="IPR011006">
    <property type="entry name" value="CheY-like_superfamily"/>
</dbReference>
<dbReference type="CDD" id="cd17536">
    <property type="entry name" value="REC_YesN-like"/>
    <property type="match status" value="1"/>
</dbReference>
<evidence type="ECO:0000256" key="11">
    <source>
        <dbReference type="SAM" id="Coils"/>
    </source>
</evidence>